<gene>
    <name evidence="2" type="ORF">AN963_11110</name>
</gene>
<protein>
    <recommendedName>
        <fullName evidence="4">Lipoprotein</fullName>
    </recommendedName>
</protein>
<reference evidence="2 3" key="1">
    <citation type="submission" date="2015-09" db="EMBL/GenBank/DDBJ databases">
        <title>Genome sequencing project for genomic taxonomy and phylogenomics of Bacillus-like bacteria.</title>
        <authorList>
            <person name="Liu B."/>
            <person name="Wang J."/>
            <person name="Zhu Y."/>
            <person name="Liu G."/>
            <person name="Chen Q."/>
            <person name="Chen Z."/>
            <person name="Lan J."/>
            <person name="Che J."/>
            <person name="Ge C."/>
            <person name="Shi H."/>
            <person name="Pan Z."/>
            <person name="Liu X."/>
        </authorList>
    </citation>
    <scope>NUCLEOTIDE SEQUENCE [LARGE SCALE GENOMIC DNA]</scope>
    <source>
        <strain evidence="2 3">DSM 8552</strain>
    </source>
</reference>
<organism evidence="2 3">
    <name type="scientific">Brevibacillus choshinensis</name>
    <dbReference type="NCBI Taxonomy" id="54911"/>
    <lineage>
        <taxon>Bacteria</taxon>
        <taxon>Bacillati</taxon>
        <taxon>Bacillota</taxon>
        <taxon>Bacilli</taxon>
        <taxon>Bacillales</taxon>
        <taxon>Paenibacillaceae</taxon>
        <taxon>Brevibacillus</taxon>
    </lineage>
</organism>
<dbReference type="Proteomes" id="UP000051063">
    <property type="component" value="Unassembled WGS sequence"/>
</dbReference>
<name>A0ABR5N4P8_BRECH</name>
<dbReference type="RefSeq" id="WP_055744667.1">
    <property type="nucleotide sequence ID" value="NZ_LJJB01000010.1"/>
</dbReference>
<proteinExistence type="predicted"/>
<feature type="compositionally biased region" description="Low complexity" evidence="1">
    <location>
        <begin position="49"/>
        <end position="79"/>
    </location>
</feature>
<feature type="region of interest" description="Disordered" evidence="1">
    <location>
        <begin position="39"/>
        <end position="92"/>
    </location>
</feature>
<comment type="caution">
    <text evidence="2">The sequence shown here is derived from an EMBL/GenBank/DDBJ whole genome shotgun (WGS) entry which is preliminary data.</text>
</comment>
<feature type="compositionally biased region" description="Gly residues" evidence="1">
    <location>
        <begin position="80"/>
        <end position="92"/>
    </location>
</feature>
<evidence type="ECO:0000313" key="2">
    <source>
        <dbReference type="EMBL" id="KQL45605.1"/>
    </source>
</evidence>
<evidence type="ECO:0008006" key="4">
    <source>
        <dbReference type="Google" id="ProtNLM"/>
    </source>
</evidence>
<sequence>MALTKTAKMVGLFIAATLTVTGCSSDYDDDCYDQDNDGYCDDDGGGSRGSSSTYYSNGSKKYKSSSTGVSTGSSSFTSGSKGGIGSSGASSG</sequence>
<dbReference type="EMBL" id="LJJB01000010">
    <property type="protein sequence ID" value="KQL45605.1"/>
    <property type="molecule type" value="Genomic_DNA"/>
</dbReference>
<evidence type="ECO:0000256" key="1">
    <source>
        <dbReference type="SAM" id="MobiDB-lite"/>
    </source>
</evidence>
<evidence type="ECO:0000313" key="3">
    <source>
        <dbReference type="Proteomes" id="UP000051063"/>
    </source>
</evidence>
<dbReference type="PROSITE" id="PS51257">
    <property type="entry name" value="PROKAR_LIPOPROTEIN"/>
    <property type="match status" value="1"/>
</dbReference>
<keyword evidence="3" id="KW-1185">Reference proteome</keyword>
<accession>A0ABR5N4P8</accession>